<dbReference type="Gene3D" id="2.60.120.370">
    <property type="entry name" value="YhcH/YjgK/YiaL"/>
    <property type="match status" value="1"/>
</dbReference>
<sequence length="152" mass="17252">MIVSMLSELSRYRGLSRNLDVAFDWLNEGAWRQLSAGKYPIQDDDVFALVQEYVTKEHSACRFESHRKYIDIQMLISGEEIIEALSLDSLKVVEPYKSDIEFFALPEDKKAHALSMNPGQIAIFFPEDAHRPCMKVGDSAESVKKIVVKVAV</sequence>
<dbReference type="SUPFAM" id="SSF51197">
    <property type="entry name" value="Clavaminate synthase-like"/>
    <property type="match status" value="1"/>
</dbReference>
<dbReference type="Pfam" id="PF04074">
    <property type="entry name" value="DUF386"/>
    <property type="match status" value="1"/>
</dbReference>
<dbReference type="NCBIfam" id="TIGR00022">
    <property type="entry name" value="YhcH/YjgK/YiaL family protein"/>
    <property type="match status" value="1"/>
</dbReference>
<protein>
    <recommendedName>
        <fullName evidence="2">YhcH/YjgK/YiaL family protein</fullName>
    </recommendedName>
</protein>
<gene>
    <name evidence="1" type="ORF">SPIRO4BDMA_40816</name>
</gene>
<dbReference type="AlphaFoldDB" id="A0A3P3XPU5"/>
<dbReference type="PANTHER" id="PTHR34986:SF1">
    <property type="entry name" value="PROTEIN YIAL"/>
    <property type="match status" value="1"/>
</dbReference>
<name>A0A3P3XPU5_9SPIR</name>
<evidence type="ECO:0008006" key="2">
    <source>
        <dbReference type="Google" id="ProtNLM"/>
    </source>
</evidence>
<dbReference type="PANTHER" id="PTHR34986">
    <property type="entry name" value="EVOLVED BETA-GALACTOSIDASE SUBUNIT BETA"/>
    <property type="match status" value="1"/>
</dbReference>
<evidence type="ECO:0000313" key="1">
    <source>
        <dbReference type="EMBL" id="SLM18244.1"/>
    </source>
</evidence>
<dbReference type="GO" id="GO:0005829">
    <property type="term" value="C:cytosol"/>
    <property type="evidence" value="ECO:0007669"/>
    <property type="project" value="TreeGrafter"/>
</dbReference>
<dbReference type="InterPro" id="IPR004375">
    <property type="entry name" value="NanQ/TabA/YiaL"/>
</dbReference>
<dbReference type="EMBL" id="FWDO01000004">
    <property type="protein sequence ID" value="SLM18244.1"/>
    <property type="molecule type" value="Genomic_DNA"/>
</dbReference>
<accession>A0A3P3XPU5</accession>
<reference evidence="1" key="1">
    <citation type="submission" date="2017-02" db="EMBL/GenBank/DDBJ databases">
        <authorList>
            <person name="Regsiter A."/>
            <person name="William W."/>
        </authorList>
    </citation>
    <scope>NUCLEOTIDE SEQUENCE</scope>
    <source>
        <strain evidence="1">BdmA 4</strain>
    </source>
</reference>
<dbReference type="InterPro" id="IPR037012">
    <property type="entry name" value="NanQ/TabA/YiaL_sf"/>
</dbReference>
<organism evidence="1">
    <name type="scientific">uncultured spirochete</name>
    <dbReference type="NCBI Taxonomy" id="156406"/>
    <lineage>
        <taxon>Bacteria</taxon>
        <taxon>Pseudomonadati</taxon>
        <taxon>Spirochaetota</taxon>
        <taxon>Spirochaetia</taxon>
        <taxon>Spirochaetales</taxon>
        <taxon>environmental samples</taxon>
    </lineage>
</organism>
<proteinExistence type="predicted"/>